<evidence type="ECO:0000259" key="1">
    <source>
        <dbReference type="PROSITE" id="PS50097"/>
    </source>
</evidence>
<dbReference type="SUPFAM" id="SSF53474">
    <property type="entry name" value="alpha/beta-Hydrolases"/>
    <property type="match status" value="1"/>
</dbReference>
<dbReference type="Pfam" id="PF00135">
    <property type="entry name" value="COesterase"/>
    <property type="match status" value="1"/>
</dbReference>
<dbReference type="STRING" id="41067.A0A2I2F6N3"/>
<name>A0A2I2F6N3_ASPCN</name>
<proteinExistence type="predicted"/>
<dbReference type="AlphaFoldDB" id="A0A2I2F6N3"/>
<sequence length="766" mass="84908">MDRDCPGIVGTTPDYPGFTPQAPRIFKSFAQQLNTPQSEDCLHLNVWIRPSDARKPVLLFIHGGRFSLGGAHSPYYDGQALADEKDVVVVTFNYRLNIFGFSGAPGFPQNVGLLDQRMAVEWVHRNIAAFGGDPNRITIFGQSVGGSSVDYYSYAWTEKPLVNGLISHSGTALSFEPNSANLSASYFFHVSKTLDCGDAQTETEKVVQCIRHKPFQEILKAVAKVPPADSPTLPQPVFHPTVDGVTVFDDYPARSAAGQFIHIPYLFTMTDRESGYYRINAFTANISRSDAVWDRFNLAAFTCSTGQAAADRVSHGVPTWHSRYLGDWPSQRLYPTSGAYHGSDLPLLFGTTEEVTGLPPSVNQHRFSMYMMSAWVAFVADPHEGLSRLGWPEYKPGAKTLVGLAHHNGATARLLNPEDFQKECASLNANGEPDIERIDPDGDVILLVKGPTSTARFLVSSKILSMASPVFANLFSPKFSEGAQMASCSCPTISLYEDDSAAMGTIISILHFRGPPQGDAMSAQDFAMLAIHCDKYDCVRALSPWTFRWFNDLRSITNAKDYGYLLLAAHFFRSSDEFSRVSVEAQIQLSSDFSATWETVDMLDLLPYGVQDKLTSEIEQLLEKMHSEVQAMEGVLRNKRKCYLTPLFLCTNCGISHDKMAIKCYSCKNTNLLDIYCTREFRIAEYFALLGKSGLWPSLEPFQRCSAIEIVSKVSQIKIHLRHDCRAVSCPLESVLNMLLSSVNRLVGAVTGLDLYPLHQTSEVEK</sequence>
<evidence type="ECO:0000313" key="3">
    <source>
        <dbReference type="Proteomes" id="UP000234585"/>
    </source>
</evidence>
<dbReference type="Gene3D" id="3.40.50.1820">
    <property type="entry name" value="alpha/beta hydrolase"/>
    <property type="match status" value="1"/>
</dbReference>
<dbReference type="CDD" id="cd18186">
    <property type="entry name" value="BTB_POZ_ZBTB_KLHL-like"/>
    <property type="match status" value="1"/>
</dbReference>
<dbReference type="OrthoDB" id="408631at2759"/>
<organism evidence="2 3">
    <name type="scientific">Aspergillus candidus</name>
    <dbReference type="NCBI Taxonomy" id="41067"/>
    <lineage>
        <taxon>Eukaryota</taxon>
        <taxon>Fungi</taxon>
        <taxon>Dikarya</taxon>
        <taxon>Ascomycota</taxon>
        <taxon>Pezizomycotina</taxon>
        <taxon>Eurotiomycetes</taxon>
        <taxon>Eurotiomycetidae</taxon>
        <taxon>Eurotiales</taxon>
        <taxon>Aspergillaceae</taxon>
        <taxon>Aspergillus</taxon>
        <taxon>Aspergillus subgen. Circumdati</taxon>
    </lineage>
</organism>
<keyword evidence="2" id="KW-0378">Hydrolase</keyword>
<dbReference type="GeneID" id="36523868"/>
<dbReference type="InterPro" id="IPR011333">
    <property type="entry name" value="SKP1/BTB/POZ_sf"/>
</dbReference>
<protein>
    <submittedName>
        <fullName evidence="2">Alpha/Beta hydrolase protein</fullName>
    </submittedName>
</protein>
<dbReference type="Gene3D" id="3.30.710.10">
    <property type="entry name" value="Potassium Channel Kv1.1, Chain A"/>
    <property type="match status" value="1"/>
</dbReference>
<dbReference type="PROSITE" id="PS50097">
    <property type="entry name" value="BTB"/>
    <property type="match status" value="1"/>
</dbReference>
<dbReference type="Proteomes" id="UP000234585">
    <property type="component" value="Unassembled WGS sequence"/>
</dbReference>
<feature type="domain" description="BTB" evidence="1">
    <location>
        <begin position="442"/>
        <end position="511"/>
    </location>
</feature>
<dbReference type="InterPro" id="IPR050309">
    <property type="entry name" value="Type-B_Carboxylest/Lipase"/>
</dbReference>
<dbReference type="GO" id="GO:0016787">
    <property type="term" value="F:hydrolase activity"/>
    <property type="evidence" value="ECO:0007669"/>
    <property type="project" value="UniProtKB-KW"/>
</dbReference>
<dbReference type="EMBL" id="KZ559153">
    <property type="protein sequence ID" value="PLB36238.1"/>
    <property type="molecule type" value="Genomic_DNA"/>
</dbReference>
<evidence type="ECO:0000313" key="2">
    <source>
        <dbReference type="EMBL" id="PLB36238.1"/>
    </source>
</evidence>
<dbReference type="PANTHER" id="PTHR11559">
    <property type="entry name" value="CARBOXYLESTERASE"/>
    <property type="match status" value="1"/>
</dbReference>
<dbReference type="RefSeq" id="XP_024670250.1">
    <property type="nucleotide sequence ID" value="XM_024816708.1"/>
</dbReference>
<dbReference type="InterPro" id="IPR029058">
    <property type="entry name" value="AB_hydrolase_fold"/>
</dbReference>
<gene>
    <name evidence="2" type="ORF">BDW47DRAFT_127400</name>
</gene>
<keyword evidence="3" id="KW-1185">Reference proteome</keyword>
<dbReference type="InterPro" id="IPR002018">
    <property type="entry name" value="CarbesteraseB"/>
</dbReference>
<accession>A0A2I2F6N3</accession>
<reference evidence="2 3" key="1">
    <citation type="submission" date="2017-12" db="EMBL/GenBank/DDBJ databases">
        <authorList>
            <consortium name="DOE Joint Genome Institute"/>
            <person name="Haridas S."/>
            <person name="Kjaerbolling I."/>
            <person name="Vesth T.C."/>
            <person name="Frisvad J.C."/>
            <person name="Nybo J.L."/>
            <person name="Theobald S."/>
            <person name="Kuo A."/>
            <person name="Bowyer P."/>
            <person name="Matsuda Y."/>
            <person name="Mondo S."/>
            <person name="Lyhne E.K."/>
            <person name="Kogle M.E."/>
            <person name="Clum A."/>
            <person name="Lipzen A."/>
            <person name="Salamov A."/>
            <person name="Ngan C.Y."/>
            <person name="Daum C."/>
            <person name="Chiniquy J."/>
            <person name="Barry K."/>
            <person name="LaButti K."/>
            <person name="Simmons B.A."/>
            <person name="Magnuson J.K."/>
            <person name="Mortensen U.H."/>
            <person name="Larsen T.O."/>
            <person name="Grigoriev I.V."/>
            <person name="Baker S.E."/>
            <person name="Andersen M.R."/>
            <person name="Nordberg H.P."/>
            <person name="Cantor M.N."/>
            <person name="Hua S.X."/>
        </authorList>
    </citation>
    <scope>NUCLEOTIDE SEQUENCE [LARGE SCALE GENOMIC DNA]</scope>
    <source>
        <strain evidence="2 3">CBS 102.13</strain>
    </source>
</reference>
<dbReference type="InterPro" id="IPR000210">
    <property type="entry name" value="BTB/POZ_dom"/>
</dbReference>